<dbReference type="EC" id="3.4.-.-" evidence="9"/>
<dbReference type="RefSeq" id="WP_379855704.1">
    <property type="nucleotide sequence ID" value="NZ_JBHSSE010000010.1"/>
</dbReference>
<name>A0ABW1SI87_9LACO</name>
<dbReference type="SUPFAM" id="SSF56601">
    <property type="entry name" value="beta-lactamase/transpeptidase-like"/>
    <property type="match status" value="1"/>
</dbReference>
<gene>
    <name evidence="9" type="ORF">ACFP1L_04915</name>
</gene>
<accession>A0ABW1SI87</accession>
<comment type="caution">
    <text evidence="9">The sequence shown here is derived from an EMBL/GenBank/DDBJ whole genome shotgun (WGS) entry which is preliminary data.</text>
</comment>
<evidence type="ECO:0000256" key="2">
    <source>
        <dbReference type="ARBA" id="ARBA00022729"/>
    </source>
</evidence>
<evidence type="ECO:0000256" key="1">
    <source>
        <dbReference type="ARBA" id="ARBA00007164"/>
    </source>
</evidence>
<dbReference type="InterPro" id="IPR018044">
    <property type="entry name" value="Peptidase_S11"/>
</dbReference>
<evidence type="ECO:0000256" key="3">
    <source>
        <dbReference type="ARBA" id="ARBA00022801"/>
    </source>
</evidence>
<protein>
    <submittedName>
        <fullName evidence="9">D-alanyl-D-alanine carboxypeptidase family protein</fullName>
        <ecNumber evidence="9">3.4.-.-</ecNumber>
    </submittedName>
</protein>
<dbReference type="PRINTS" id="PR00725">
    <property type="entry name" value="DADACBPTASE1"/>
</dbReference>
<evidence type="ECO:0000256" key="7">
    <source>
        <dbReference type="RuleBase" id="RU004016"/>
    </source>
</evidence>
<keyword evidence="4" id="KW-0133">Cell shape</keyword>
<dbReference type="PANTHER" id="PTHR21581">
    <property type="entry name" value="D-ALANYL-D-ALANINE CARBOXYPEPTIDASE"/>
    <property type="match status" value="1"/>
</dbReference>
<keyword evidence="2" id="KW-0732">Signal</keyword>
<dbReference type="Proteomes" id="UP001596171">
    <property type="component" value="Unassembled WGS sequence"/>
</dbReference>
<reference evidence="10" key="1">
    <citation type="journal article" date="2019" name="Int. J. Syst. Evol. Microbiol.">
        <title>The Global Catalogue of Microorganisms (GCM) 10K type strain sequencing project: providing services to taxonomists for standard genome sequencing and annotation.</title>
        <authorList>
            <consortium name="The Broad Institute Genomics Platform"/>
            <consortium name="The Broad Institute Genome Sequencing Center for Infectious Disease"/>
            <person name="Wu L."/>
            <person name="Ma J."/>
        </authorList>
    </citation>
    <scope>NUCLEOTIDE SEQUENCE [LARGE SCALE GENOMIC DNA]</scope>
    <source>
        <strain evidence="10">CCM 8930</strain>
    </source>
</reference>
<sequence length="409" mass="44490">MGKSWGLVLLGLGTICALGWSQPVMAKTSQADEVKAAYIVDAKSGQTIYADRADEKLPIASLSKLMTLYLVVQAVKDGQLKWTDNVPISHEVRKLAESATLSTMPMGKNEKFTVRELFAATLVGSSNSSAIALGELVGGSNAKFIQLMNKQAQTWRLDAEFVSASGLDNTDLTAYHYNLPGTSDQAQNLVSARAVTMIAQKLLAADPEVISIANRGSIKVHQHRVATSVQILKGQPYYDAEAPVDGLKTGYTAQAGDCLVATFKHDGRRLIATTLGGTWKYSANANLRLMVQRQEHYQQVVPKTVDYQIPGTTAKVTLVAKDGVERWANTKRPVQRKQVAVWPLHRDRPNYLPAGQTVMQYRLTDTTSGAVTTIDYVTPKAKVLLGPLHLATTSAKRTNLLKLPLAFAN</sequence>
<keyword evidence="9" id="KW-0645">Protease</keyword>
<dbReference type="Gene3D" id="3.40.710.10">
    <property type="entry name" value="DD-peptidase/beta-lactamase superfamily"/>
    <property type="match status" value="1"/>
</dbReference>
<keyword evidence="6" id="KW-0961">Cell wall biogenesis/degradation</keyword>
<evidence type="ECO:0000256" key="4">
    <source>
        <dbReference type="ARBA" id="ARBA00022960"/>
    </source>
</evidence>
<dbReference type="InterPro" id="IPR012338">
    <property type="entry name" value="Beta-lactam/transpept-like"/>
</dbReference>
<evidence type="ECO:0000313" key="9">
    <source>
        <dbReference type="EMBL" id="MFC6201242.1"/>
    </source>
</evidence>
<dbReference type="GO" id="GO:0004180">
    <property type="term" value="F:carboxypeptidase activity"/>
    <property type="evidence" value="ECO:0007669"/>
    <property type="project" value="UniProtKB-KW"/>
</dbReference>
<keyword evidence="10" id="KW-1185">Reference proteome</keyword>
<keyword evidence="9" id="KW-0121">Carboxypeptidase</keyword>
<dbReference type="InterPro" id="IPR001967">
    <property type="entry name" value="Peptidase_S11_N"/>
</dbReference>
<dbReference type="EMBL" id="JBHSSE010000010">
    <property type="protein sequence ID" value="MFC6201242.1"/>
    <property type="molecule type" value="Genomic_DNA"/>
</dbReference>
<comment type="similarity">
    <text evidence="1 7">Belongs to the peptidase S11 family.</text>
</comment>
<proteinExistence type="inferred from homology"/>
<evidence type="ECO:0000256" key="6">
    <source>
        <dbReference type="ARBA" id="ARBA00023316"/>
    </source>
</evidence>
<organism evidence="9 10">
    <name type="scientific">Lactiplantibacillus nangangensis</name>
    <dbReference type="NCBI Taxonomy" id="2559917"/>
    <lineage>
        <taxon>Bacteria</taxon>
        <taxon>Bacillati</taxon>
        <taxon>Bacillota</taxon>
        <taxon>Bacilli</taxon>
        <taxon>Lactobacillales</taxon>
        <taxon>Lactobacillaceae</taxon>
        <taxon>Lactiplantibacillus</taxon>
    </lineage>
</organism>
<feature type="domain" description="Peptidase S11 D-alanyl-D-alanine carboxypeptidase A N-terminal" evidence="8">
    <location>
        <begin position="33"/>
        <end position="277"/>
    </location>
</feature>
<evidence type="ECO:0000256" key="5">
    <source>
        <dbReference type="ARBA" id="ARBA00022984"/>
    </source>
</evidence>
<keyword evidence="5" id="KW-0573">Peptidoglycan synthesis</keyword>
<dbReference type="Pfam" id="PF00768">
    <property type="entry name" value="Peptidase_S11"/>
    <property type="match status" value="1"/>
</dbReference>
<evidence type="ECO:0000259" key="8">
    <source>
        <dbReference type="Pfam" id="PF00768"/>
    </source>
</evidence>
<dbReference type="PANTHER" id="PTHR21581:SF11">
    <property type="entry name" value="D-ALANYL-D-ALANINE CARBOXYPEPTIDASE DACA"/>
    <property type="match status" value="1"/>
</dbReference>
<evidence type="ECO:0000313" key="10">
    <source>
        <dbReference type="Proteomes" id="UP001596171"/>
    </source>
</evidence>
<keyword evidence="3 9" id="KW-0378">Hydrolase</keyword>